<dbReference type="PROSITE" id="PS50850">
    <property type="entry name" value="MFS"/>
    <property type="match status" value="1"/>
</dbReference>
<dbReference type="Proteomes" id="UP001519343">
    <property type="component" value="Unassembled WGS sequence"/>
</dbReference>
<feature type="transmembrane region" description="Helical" evidence="6">
    <location>
        <begin position="240"/>
        <end position="259"/>
    </location>
</feature>
<evidence type="ECO:0000259" key="7">
    <source>
        <dbReference type="PROSITE" id="PS50850"/>
    </source>
</evidence>
<comment type="subcellular location">
    <subcellularLocation>
        <location evidence="1">Cell membrane</location>
        <topology evidence="1">Multi-pass membrane protein</topology>
    </subcellularLocation>
</comment>
<feature type="transmembrane region" description="Helical" evidence="6">
    <location>
        <begin position="343"/>
        <end position="362"/>
    </location>
</feature>
<dbReference type="InterPro" id="IPR036259">
    <property type="entry name" value="MFS_trans_sf"/>
</dbReference>
<feature type="transmembrane region" description="Helical" evidence="6">
    <location>
        <begin position="79"/>
        <end position="98"/>
    </location>
</feature>
<keyword evidence="3 6" id="KW-0812">Transmembrane</keyword>
<feature type="transmembrane region" description="Helical" evidence="6">
    <location>
        <begin position="165"/>
        <end position="183"/>
    </location>
</feature>
<proteinExistence type="predicted"/>
<feature type="transmembrane region" description="Helical" evidence="6">
    <location>
        <begin position="416"/>
        <end position="432"/>
    </location>
</feature>
<feature type="transmembrane region" description="Helical" evidence="6">
    <location>
        <begin position="12"/>
        <end position="36"/>
    </location>
</feature>
<dbReference type="CDD" id="cd17321">
    <property type="entry name" value="MFS_MMR_MDR_like"/>
    <property type="match status" value="1"/>
</dbReference>
<evidence type="ECO:0000256" key="4">
    <source>
        <dbReference type="ARBA" id="ARBA00022989"/>
    </source>
</evidence>
<accession>A0ABS4GQY4</accession>
<dbReference type="PANTHER" id="PTHR42718">
    <property type="entry name" value="MAJOR FACILITATOR SUPERFAMILY MULTIDRUG TRANSPORTER MFSC"/>
    <property type="match status" value="1"/>
</dbReference>
<feature type="transmembrane region" description="Helical" evidence="6">
    <location>
        <begin position="311"/>
        <end position="331"/>
    </location>
</feature>
<evidence type="ECO:0000256" key="3">
    <source>
        <dbReference type="ARBA" id="ARBA00022692"/>
    </source>
</evidence>
<evidence type="ECO:0000313" key="9">
    <source>
        <dbReference type="Proteomes" id="UP001519343"/>
    </source>
</evidence>
<dbReference type="Pfam" id="PF07690">
    <property type="entry name" value="MFS_1"/>
    <property type="match status" value="1"/>
</dbReference>
<dbReference type="SUPFAM" id="SSF103473">
    <property type="entry name" value="MFS general substrate transporter"/>
    <property type="match status" value="1"/>
</dbReference>
<keyword evidence="2" id="KW-0813">Transport</keyword>
<feature type="domain" description="Major facilitator superfamily (MFS) profile" evidence="7">
    <location>
        <begin position="13"/>
        <end position="476"/>
    </location>
</feature>
<feature type="transmembrane region" description="Helical" evidence="6">
    <location>
        <begin position="104"/>
        <end position="125"/>
    </location>
</feature>
<dbReference type="RefSeq" id="WP_209810684.1">
    <property type="nucleotide sequence ID" value="NZ_JAGGKT010000007.1"/>
</dbReference>
<protein>
    <submittedName>
        <fullName evidence="8">MFS family permease</fullName>
    </submittedName>
</protein>
<dbReference type="Gene3D" id="1.20.1720.10">
    <property type="entry name" value="Multidrug resistance protein D"/>
    <property type="match status" value="1"/>
</dbReference>
<dbReference type="PRINTS" id="PR01036">
    <property type="entry name" value="TCRTETB"/>
</dbReference>
<evidence type="ECO:0000256" key="1">
    <source>
        <dbReference type="ARBA" id="ARBA00004651"/>
    </source>
</evidence>
<keyword evidence="9" id="KW-1185">Reference proteome</keyword>
<dbReference type="PANTHER" id="PTHR42718:SF9">
    <property type="entry name" value="MAJOR FACILITATOR SUPERFAMILY MULTIDRUG TRANSPORTER MFSC"/>
    <property type="match status" value="1"/>
</dbReference>
<dbReference type="Gene3D" id="1.20.1250.20">
    <property type="entry name" value="MFS general substrate transporter like domains"/>
    <property type="match status" value="1"/>
</dbReference>
<feature type="transmembrane region" description="Helical" evidence="6">
    <location>
        <begin position="137"/>
        <end position="159"/>
    </location>
</feature>
<evidence type="ECO:0000256" key="6">
    <source>
        <dbReference type="SAM" id="Phobius"/>
    </source>
</evidence>
<feature type="transmembrane region" description="Helical" evidence="6">
    <location>
        <begin position="48"/>
        <end position="67"/>
    </location>
</feature>
<gene>
    <name evidence="8" type="ORF">J2Z37_002657</name>
</gene>
<feature type="transmembrane region" description="Helical" evidence="6">
    <location>
        <begin position="368"/>
        <end position="388"/>
    </location>
</feature>
<reference evidence="8 9" key="1">
    <citation type="submission" date="2021-03" db="EMBL/GenBank/DDBJ databases">
        <title>Genomic Encyclopedia of Type Strains, Phase IV (KMG-IV): sequencing the most valuable type-strain genomes for metagenomic binning, comparative biology and taxonomic classification.</title>
        <authorList>
            <person name="Goeker M."/>
        </authorList>
    </citation>
    <scope>NUCLEOTIDE SEQUENCE [LARGE SCALE GENOMIC DNA]</scope>
    <source>
        <strain evidence="8 9">DSM 24738</strain>
    </source>
</reference>
<feature type="transmembrane region" description="Helical" evidence="6">
    <location>
        <begin position="280"/>
        <end position="299"/>
    </location>
</feature>
<feature type="transmembrane region" description="Helical" evidence="6">
    <location>
        <begin position="204"/>
        <end position="220"/>
    </location>
</feature>
<dbReference type="InterPro" id="IPR011701">
    <property type="entry name" value="MFS"/>
</dbReference>
<feature type="transmembrane region" description="Helical" evidence="6">
    <location>
        <begin position="452"/>
        <end position="470"/>
    </location>
</feature>
<keyword evidence="5 6" id="KW-0472">Membrane</keyword>
<evidence type="ECO:0000313" key="8">
    <source>
        <dbReference type="EMBL" id="MBP1932649.1"/>
    </source>
</evidence>
<comment type="caution">
    <text evidence="8">The sequence shown here is derived from an EMBL/GenBank/DDBJ whole genome shotgun (WGS) entry which is preliminary data.</text>
</comment>
<organism evidence="8 9">
    <name type="scientific">Ammoniphilus resinae</name>
    <dbReference type="NCBI Taxonomy" id="861532"/>
    <lineage>
        <taxon>Bacteria</taxon>
        <taxon>Bacillati</taxon>
        <taxon>Bacillota</taxon>
        <taxon>Bacilli</taxon>
        <taxon>Bacillales</taxon>
        <taxon>Paenibacillaceae</taxon>
        <taxon>Aneurinibacillus group</taxon>
        <taxon>Ammoniphilus</taxon>
    </lineage>
</organism>
<name>A0ABS4GQY4_9BACL</name>
<keyword evidence="4 6" id="KW-1133">Transmembrane helix</keyword>
<evidence type="ECO:0000256" key="2">
    <source>
        <dbReference type="ARBA" id="ARBA00022448"/>
    </source>
</evidence>
<dbReference type="InterPro" id="IPR020846">
    <property type="entry name" value="MFS_dom"/>
</dbReference>
<evidence type="ECO:0000256" key="5">
    <source>
        <dbReference type="ARBA" id="ARBA00023136"/>
    </source>
</evidence>
<dbReference type="EMBL" id="JAGGKT010000007">
    <property type="protein sequence ID" value="MBP1932649.1"/>
    <property type="molecule type" value="Genomic_DNA"/>
</dbReference>
<sequence length="489" mass="53612">MTMDSTKLSPNRILAGVVTGYFMVQLALVPVAAMLPTLATEFEVDVGLIGWVMTIYLLSLTGFQLFGGRMGDQLSHQRVFKAGLIIFGLSSLLAGLSASYWQMVLWRALQGIGAAMLAGNSMAIVHKAFDSKDRGKAIGWLTSAAAFGSLLGIIIGSLFTHYLSWRLVFFLGIPLSLISLFLLKGKEEKVANGNWRNIDFPGGIMLYLLLVCFSMSFASGHKGHGGGGEPTNTAVSISSLIRWEYLAAMVLCFVLLVWIEKRSQNPLVIFHQFKNKQFTGAVSANFILHFVMICVVFFIPFIVEQGLGKTAIFTAAVLLSVEFMNAIFPPIASSFYHRFQWYWLRPLGMGVIATGLCAYYFLVDHTGVPGLILLGGWIGIGMGIFWSINNHVIMTSLDDEYRGFASGMLETTRQSGHTLASGISAVAMSFALNQQLTQDITVLDSLYVGTKYILLIGTVTATVGLLFTFMKNKPKEQLVHKDDRISAEI</sequence>